<feature type="active site" description="Nucleophile" evidence="7">
    <location>
        <position position="466"/>
    </location>
</feature>
<dbReference type="InterPro" id="IPR005490">
    <property type="entry name" value="LD_TPept_cat_dom"/>
</dbReference>
<dbReference type="Gene3D" id="1.10.101.10">
    <property type="entry name" value="PGBD-like superfamily/PGBD"/>
    <property type="match status" value="1"/>
</dbReference>
<evidence type="ECO:0000256" key="4">
    <source>
        <dbReference type="ARBA" id="ARBA00022960"/>
    </source>
</evidence>
<gene>
    <name evidence="11" type="ORF">GSF12_07335</name>
</gene>
<dbReference type="InterPro" id="IPR036366">
    <property type="entry name" value="PGBDSf"/>
</dbReference>
<dbReference type="SUPFAM" id="SSF141523">
    <property type="entry name" value="L,D-transpeptidase catalytic domain-like"/>
    <property type="match status" value="1"/>
</dbReference>
<evidence type="ECO:0000259" key="10">
    <source>
        <dbReference type="PROSITE" id="PS52029"/>
    </source>
</evidence>
<organism evidence="11">
    <name type="scientific">Faucicola osloensis</name>
    <name type="common">Moraxella osloensis</name>
    <dbReference type="NCBI Taxonomy" id="34062"/>
    <lineage>
        <taxon>Bacteria</taxon>
        <taxon>Pseudomonadati</taxon>
        <taxon>Pseudomonadota</taxon>
        <taxon>Gammaproteobacteria</taxon>
        <taxon>Moraxellales</taxon>
        <taxon>Moraxellaceae</taxon>
        <taxon>Faucicola</taxon>
    </lineage>
</organism>
<reference evidence="11" key="1">
    <citation type="journal article" date="2020" name="Microbiol. Resour. Announc.">
        <title>Complete Genome Sequence of Moraxella osloensis Strain YV1, Isolated from an Australian Wastewater Treatment Plant.</title>
        <authorList>
            <person name="Batinovic S."/>
            <person name="Rice D.T.F."/>
            <person name="Seviour R.J."/>
            <person name="Petrovski S."/>
        </authorList>
    </citation>
    <scope>NUCLEOTIDE SEQUENCE</scope>
    <source>
        <strain evidence="11">YV1</strain>
    </source>
</reference>
<evidence type="ECO:0000313" key="11">
    <source>
        <dbReference type="EMBL" id="QHG09715.1"/>
    </source>
</evidence>
<feature type="compositionally biased region" description="Low complexity" evidence="8">
    <location>
        <begin position="26"/>
        <end position="65"/>
    </location>
</feature>
<evidence type="ECO:0000256" key="9">
    <source>
        <dbReference type="SAM" id="SignalP"/>
    </source>
</evidence>
<dbReference type="AlphaFoldDB" id="A0A6P1KMS1"/>
<evidence type="ECO:0000256" key="7">
    <source>
        <dbReference type="PROSITE-ProRule" id="PRU01373"/>
    </source>
</evidence>
<feature type="compositionally biased region" description="Polar residues" evidence="8">
    <location>
        <begin position="163"/>
        <end position="182"/>
    </location>
</feature>
<dbReference type="InterPro" id="IPR002477">
    <property type="entry name" value="Peptidoglycan-bd-like"/>
</dbReference>
<proteinExistence type="inferred from homology"/>
<dbReference type="InterPro" id="IPR038063">
    <property type="entry name" value="Transpep_catalytic_dom"/>
</dbReference>
<dbReference type="SUPFAM" id="SSF47090">
    <property type="entry name" value="PGBD-like"/>
    <property type="match status" value="1"/>
</dbReference>
<name>A0A6P1KMS1_FAUOS</name>
<evidence type="ECO:0000256" key="5">
    <source>
        <dbReference type="ARBA" id="ARBA00022984"/>
    </source>
</evidence>
<dbReference type="CDD" id="cd16913">
    <property type="entry name" value="YkuD_like"/>
    <property type="match status" value="1"/>
</dbReference>
<dbReference type="EMBL" id="CP047226">
    <property type="protein sequence ID" value="QHG09715.1"/>
    <property type="molecule type" value="Genomic_DNA"/>
</dbReference>
<evidence type="ECO:0000256" key="3">
    <source>
        <dbReference type="ARBA" id="ARBA00022679"/>
    </source>
</evidence>
<comment type="similarity">
    <text evidence="2">Belongs to the YkuD family.</text>
</comment>
<dbReference type="PANTHER" id="PTHR30582">
    <property type="entry name" value="L,D-TRANSPEPTIDASE"/>
    <property type="match status" value="1"/>
</dbReference>
<evidence type="ECO:0000256" key="8">
    <source>
        <dbReference type="SAM" id="MobiDB-lite"/>
    </source>
</evidence>
<dbReference type="GO" id="GO:0018104">
    <property type="term" value="P:peptidoglycan-protein cross-linking"/>
    <property type="evidence" value="ECO:0007669"/>
    <property type="project" value="TreeGrafter"/>
</dbReference>
<feature type="region of interest" description="Disordered" evidence="8">
    <location>
        <begin position="147"/>
        <end position="182"/>
    </location>
</feature>
<feature type="chain" id="PRO_5026972377" evidence="9">
    <location>
        <begin position="20"/>
        <end position="490"/>
    </location>
</feature>
<keyword evidence="6 7" id="KW-0961">Cell wall biogenesis/degradation</keyword>
<dbReference type="InterPro" id="IPR036365">
    <property type="entry name" value="PGBD-like_sf"/>
</dbReference>
<dbReference type="Pfam" id="PF01471">
    <property type="entry name" value="PG_binding_1"/>
    <property type="match status" value="1"/>
</dbReference>
<comment type="pathway">
    <text evidence="1 7">Cell wall biogenesis; peptidoglycan biosynthesis.</text>
</comment>
<accession>A0A6P1KMS1</accession>
<dbReference type="GO" id="GO:0008360">
    <property type="term" value="P:regulation of cell shape"/>
    <property type="evidence" value="ECO:0007669"/>
    <property type="project" value="UniProtKB-UniRule"/>
</dbReference>
<keyword evidence="5 7" id="KW-0573">Peptidoglycan synthesis</keyword>
<dbReference type="GO" id="GO:0005576">
    <property type="term" value="C:extracellular region"/>
    <property type="evidence" value="ECO:0007669"/>
    <property type="project" value="TreeGrafter"/>
</dbReference>
<keyword evidence="9" id="KW-0732">Signal</keyword>
<protein>
    <submittedName>
        <fullName evidence="11">L,D-transpeptidase family protein</fullName>
    </submittedName>
</protein>
<evidence type="ECO:0000256" key="1">
    <source>
        <dbReference type="ARBA" id="ARBA00004752"/>
    </source>
</evidence>
<feature type="compositionally biased region" description="Low complexity" evidence="8">
    <location>
        <begin position="78"/>
        <end position="105"/>
    </location>
</feature>
<dbReference type="GO" id="GO:0071555">
    <property type="term" value="P:cell wall organization"/>
    <property type="evidence" value="ECO:0007669"/>
    <property type="project" value="UniProtKB-UniRule"/>
</dbReference>
<evidence type="ECO:0000256" key="2">
    <source>
        <dbReference type="ARBA" id="ARBA00005992"/>
    </source>
</evidence>
<dbReference type="PANTHER" id="PTHR30582:SF30">
    <property type="entry name" value="BLR4375 PROTEIN"/>
    <property type="match status" value="1"/>
</dbReference>
<feature type="region of interest" description="Disordered" evidence="8">
    <location>
        <begin position="25"/>
        <end position="105"/>
    </location>
</feature>
<dbReference type="GO" id="GO:0016740">
    <property type="term" value="F:transferase activity"/>
    <property type="evidence" value="ECO:0007669"/>
    <property type="project" value="UniProtKB-KW"/>
</dbReference>
<dbReference type="GO" id="GO:0071972">
    <property type="term" value="F:peptidoglycan L,D-transpeptidase activity"/>
    <property type="evidence" value="ECO:0007669"/>
    <property type="project" value="TreeGrafter"/>
</dbReference>
<dbReference type="Gene3D" id="2.40.440.10">
    <property type="entry name" value="L,D-transpeptidase catalytic domain-like"/>
    <property type="match status" value="1"/>
</dbReference>
<dbReference type="Pfam" id="PF03734">
    <property type="entry name" value="YkuD"/>
    <property type="match status" value="1"/>
</dbReference>
<feature type="signal peptide" evidence="9">
    <location>
        <begin position="1"/>
        <end position="19"/>
    </location>
</feature>
<feature type="active site" description="Proton donor/acceptor" evidence="7">
    <location>
        <position position="450"/>
    </location>
</feature>
<evidence type="ECO:0000256" key="6">
    <source>
        <dbReference type="ARBA" id="ARBA00023316"/>
    </source>
</evidence>
<keyword evidence="4 7" id="KW-0133">Cell shape</keyword>
<dbReference type="UniPathway" id="UPA00219"/>
<feature type="domain" description="L,D-TPase catalytic" evidence="10">
    <location>
        <begin position="362"/>
        <end position="490"/>
    </location>
</feature>
<dbReference type="PROSITE" id="PS52029">
    <property type="entry name" value="LD_TPASE"/>
    <property type="match status" value="1"/>
</dbReference>
<dbReference type="InterPro" id="IPR050979">
    <property type="entry name" value="LD-transpeptidase"/>
</dbReference>
<sequence length="490" mass="51810">MKKFVLSTLACLIANQAFAATNTVSDTTTAKTAPATKAVTKKTTTTKTATTKAASTPTAAATTKKTTTDSKTAKKSQNKTATTTAKKPQPAKPATSVTQSTTTPKVASATAVTAAKPTPAATDIPLTAIPATTTALGIKEDATQTGIDSDYTSGAGVAGASSEEVNNTTTAAPNFDPTTVGNNKTATTPASFSTLNLSDYAQLVNSADWKPGQNVNSATTLKLQALLDWNHASPGPIDGGWGMNAKKALKNFQAMHGLPQDGRMSAEVWKLLNEKIPANQPVLVGYTLTQEDIKGPYQPTPSGSEAKSKMKGLYYQDVQEMLAERFHMDIRYLKKLNSDKKFTVGETITVFNPGAPLNEKITRLVAKKADNILYAYNGDRLIATYPTTVGSSDTPSPTGTFSIVNRVKNPWYRASSGEGKDKKVFMLPPGPNGPVGVVWMGLSKPSYGIHGSPVPEGISRQASHGCVRLTNWDVLEVYANVDTGTKVDLQ</sequence>
<keyword evidence="3" id="KW-0808">Transferase</keyword>